<name>A0AAD8PLV8_9PEZI</name>
<dbReference type="Proteomes" id="UP001230504">
    <property type="component" value="Unassembled WGS sequence"/>
</dbReference>
<reference evidence="2" key="1">
    <citation type="submission" date="2021-06" db="EMBL/GenBank/DDBJ databases">
        <title>Comparative genomics, transcriptomics and evolutionary studies reveal genomic signatures of adaptation to plant cell wall in hemibiotrophic fungi.</title>
        <authorList>
            <consortium name="DOE Joint Genome Institute"/>
            <person name="Baroncelli R."/>
            <person name="Diaz J.F."/>
            <person name="Benocci T."/>
            <person name="Peng M."/>
            <person name="Battaglia E."/>
            <person name="Haridas S."/>
            <person name="Andreopoulos W."/>
            <person name="Labutti K."/>
            <person name="Pangilinan J."/>
            <person name="Floch G.L."/>
            <person name="Makela M.R."/>
            <person name="Henrissat B."/>
            <person name="Grigoriev I.V."/>
            <person name="Crouch J.A."/>
            <person name="De Vries R.P."/>
            <person name="Sukno S.A."/>
            <person name="Thon M.R."/>
        </authorList>
    </citation>
    <scope>NUCLEOTIDE SEQUENCE</scope>
    <source>
        <strain evidence="2">CBS 125086</strain>
    </source>
</reference>
<dbReference type="AlphaFoldDB" id="A0AAD8PLV8"/>
<organism evidence="2 3">
    <name type="scientific">Colletotrichum navitas</name>
    <dbReference type="NCBI Taxonomy" id="681940"/>
    <lineage>
        <taxon>Eukaryota</taxon>
        <taxon>Fungi</taxon>
        <taxon>Dikarya</taxon>
        <taxon>Ascomycota</taxon>
        <taxon>Pezizomycotina</taxon>
        <taxon>Sordariomycetes</taxon>
        <taxon>Hypocreomycetidae</taxon>
        <taxon>Glomerellales</taxon>
        <taxon>Glomerellaceae</taxon>
        <taxon>Colletotrichum</taxon>
        <taxon>Colletotrichum graminicola species complex</taxon>
    </lineage>
</organism>
<accession>A0AAD8PLV8</accession>
<keyword evidence="3" id="KW-1185">Reference proteome</keyword>
<keyword evidence="1" id="KW-0732">Signal</keyword>
<evidence type="ECO:0000313" key="3">
    <source>
        <dbReference type="Proteomes" id="UP001230504"/>
    </source>
</evidence>
<comment type="caution">
    <text evidence="2">The sequence shown here is derived from an EMBL/GenBank/DDBJ whole genome shotgun (WGS) entry which is preliminary data.</text>
</comment>
<sequence length="89" mass="10185">MRNGPQLCLSSYLNFVVFFICLRRTLASSVYRVSKPASYNRPTTLECWQTQSITQNSSYGHSRNTCNETEYNSVFESAVANKWGEDSSR</sequence>
<proteinExistence type="predicted"/>
<evidence type="ECO:0000313" key="2">
    <source>
        <dbReference type="EMBL" id="KAK1569755.1"/>
    </source>
</evidence>
<evidence type="ECO:0008006" key="4">
    <source>
        <dbReference type="Google" id="ProtNLM"/>
    </source>
</evidence>
<feature type="signal peptide" evidence="1">
    <location>
        <begin position="1"/>
        <end position="27"/>
    </location>
</feature>
<gene>
    <name evidence="2" type="ORF">LY79DRAFT_571353</name>
</gene>
<evidence type="ECO:0000256" key="1">
    <source>
        <dbReference type="SAM" id="SignalP"/>
    </source>
</evidence>
<dbReference type="GeneID" id="85443473"/>
<dbReference type="RefSeq" id="XP_060407960.1">
    <property type="nucleotide sequence ID" value="XM_060559233.1"/>
</dbReference>
<feature type="chain" id="PRO_5042106899" description="Secreted protein" evidence="1">
    <location>
        <begin position="28"/>
        <end position="89"/>
    </location>
</feature>
<dbReference type="EMBL" id="JAHLJV010000124">
    <property type="protein sequence ID" value="KAK1569755.1"/>
    <property type="molecule type" value="Genomic_DNA"/>
</dbReference>
<protein>
    <recommendedName>
        <fullName evidence="4">Secreted protein</fullName>
    </recommendedName>
</protein>